<comment type="caution">
    <text evidence="3">The sequence shown here is derived from an EMBL/GenBank/DDBJ whole genome shotgun (WGS) entry which is preliminary data.</text>
</comment>
<dbReference type="PANTHER" id="PTHR30158">
    <property type="entry name" value="ACRA/E-RELATED COMPONENT OF DRUG EFFLUX TRANSPORTER"/>
    <property type="match status" value="1"/>
</dbReference>
<dbReference type="GO" id="GO:0046677">
    <property type="term" value="P:response to antibiotic"/>
    <property type="evidence" value="ECO:0007669"/>
    <property type="project" value="TreeGrafter"/>
</dbReference>
<dbReference type="Pfam" id="PF25917">
    <property type="entry name" value="BSH_RND"/>
    <property type="match status" value="1"/>
</dbReference>
<feature type="non-terminal residue" evidence="3">
    <location>
        <position position="58"/>
    </location>
</feature>
<dbReference type="PANTHER" id="PTHR30158:SF10">
    <property type="entry name" value="CATION EFFLUX PUMP"/>
    <property type="match status" value="1"/>
</dbReference>
<reference evidence="3 4" key="1">
    <citation type="submission" date="2016-05" db="EMBL/GenBank/DDBJ databases">
        <title>Single-cell genome of chain-forming Candidatus Thiomargarita nelsonii and comparison to other large sulfur-oxidizing bacteria.</title>
        <authorList>
            <person name="Winkel M."/>
            <person name="Salman V."/>
            <person name="Woyke T."/>
            <person name="Schulz-Vogt H."/>
            <person name="Richter M."/>
            <person name="Flood B."/>
            <person name="Bailey J."/>
            <person name="Amann R."/>
            <person name="Mussmann M."/>
        </authorList>
    </citation>
    <scope>NUCLEOTIDE SEQUENCE [LARGE SCALE GENOMIC DNA]</scope>
    <source>
        <strain evidence="3 4">THI036</strain>
    </source>
</reference>
<proteinExistence type="inferred from homology"/>
<accession>A0A176S5C3</accession>
<comment type="similarity">
    <text evidence="1">Belongs to the membrane fusion protein (MFP) (TC 8.A.1) family.</text>
</comment>
<name>A0A176S5C3_9GAMM</name>
<evidence type="ECO:0000313" key="3">
    <source>
        <dbReference type="EMBL" id="OAD23205.1"/>
    </source>
</evidence>
<evidence type="ECO:0000313" key="4">
    <source>
        <dbReference type="Proteomes" id="UP000076962"/>
    </source>
</evidence>
<evidence type="ECO:0000259" key="2">
    <source>
        <dbReference type="Pfam" id="PF25917"/>
    </source>
</evidence>
<evidence type="ECO:0000256" key="1">
    <source>
        <dbReference type="ARBA" id="ARBA00009477"/>
    </source>
</evidence>
<dbReference type="AlphaFoldDB" id="A0A176S5C3"/>
<feature type="domain" description="Multidrug resistance protein MdtA-like barrel-sandwich hybrid" evidence="2">
    <location>
        <begin position="20"/>
        <end position="58"/>
    </location>
</feature>
<dbReference type="InterPro" id="IPR058625">
    <property type="entry name" value="MdtA-like_BSH"/>
</dbReference>
<keyword evidence="4" id="KW-1185">Reference proteome</keyword>
<dbReference type="SUPFAM" id="SSF111369">
    <property type="entry name" value="HlyD-like secretion proteins"/>
    <property type="match status" value="1"/>
</dbReference>
<dbReference type="Proteomes" id="UP000076962">
    <property type="component" value="Unassembled WGS sequence"/>
</dbReference>
<dbReference type="GO" id="GO:0005886">
    <property type="term" value="C:plasma membrane"/>
    <property type="evidence" value="ECO:0007669"/>
    <property type="project" value="TreeGrafter"/>
</dbReference>
<organism evidence="3 4">
    <name type="scientific">Candidatus Thiomargarita nelsonii</name>
    <dbReference type="NCBI Taxonomy" id="1003181"/>
    <lineage>
        <taxon>Bacteria</taxon>
        <taxon>Pseudomonadati</taxon>
        <taxon>Pseudomonadota</taxon>
        <taxon>Gammaproteobacteria</taxon>
        <taxon>Thiotrichales</taxon>
        <taxon>Thiotrichaceae</taxon>
        <taxon>Thiomargarita</taxon>
    </lineage>
</organism>
<dbReference type="Gene3D" id="2.40.50.100">
    <property type="match status" value="1"/>
</dbReference>
<sequence length="58" mass="6610">MVKAVTDWDEYTGQLAPVKSVEIRARVSDYLQSVHFRDGAIVKKGDLLFVIDLRPYQA</sequence>
<gene>
    <name evidence="3" type="ORF">THIOM_000968</name>
</gene>
<protein>
    <submittedName>
        <fullName evidence="3">Multidrug-efflux system secretion protein, HlyD family</fullName>
    </submittedName>
</protein>
<dbReference type="EMBL" id="LUTY01000493">
    <property type="protein sequence ID" value="OAD23205.1"/>
    <property type="molecule type" value="Genomic_DNA"/>
</dbReference>